<evidence type="ECO:0000313" key="2">
    <source>
        <dbReference type="Proteomes" id="UP000026913"/>
    </source>
</evidence>
<dbReference type="EMBL" id="CP005960">
    <property type="protein sequence ID" value="AHZ71541.1"/>
    <property type="molecule type" value="Genomic_DNA"/>
</dbReference>
<reference evidence="1 2" key="1">
    <citation type="journal article" date="2012" name="J. Bacteriol.">
        <title>Genome sequence of cold-adapted Pseudomonas mandelii strain JR-1.</title>
        <authorList>
            <person name="Jang S.H."/>
            <person name="Kim J."/>
            <person name="Kim J."/>
            <person name="Hong S."/>
            <person name="Lee C."/>
        </authorList>
    </citation>
    <scope>NUCLEOTIDE SEQUENCE [LARGE SCALE GENOMIC DNA]</scope>
    <source>
        <strain evidence="1 2">JR-1</strain>
    </source>
</reference>
<protein>
    <submittedName>
        <fullName evidence="1">Uncharacterized protein</fullName>
    </submittedName>
</protein>
<sequence length="41" mass="4700">MSLTQPVSAELTSYQTSTAGQQYVHDFFLAWRFTLITSLFL</sequence>
<organism evidence="1 2">
    <name type="scientific">Pseudomonas mandelii JR-1</name>
    <dbReference type="NCBI Taxonomy" id="1147786"/>
    <lineage>
        <taxon>Bacteria</taxon>
        <taxon>Pseudomonadati</taxon>
        <taxon>Pseudomonadota</taxon>
        <taxon>Gammaproteobacteria</taxon>
        <taxon>Pseudomonadales</taxon>
        <taxon>Pseudomonadaceae</taxon>
        <taxon>Pseudomonas</taxon>
    </lineage>
</organism>
<dbReference type="HOGENOM" id="CLU_3275346_0_0_6"/>
<accession>A0A024EFZ6</accession>
<dbReference type="KEGG" id="pman:OU5_4462"/>
<name>A0A024EFZ6_9PSED</name>
<gene>
    <name evidence="1" type="ORF">OU5_4462</name>
</gene>
<proteinExistence type="predicted"/>
<dbReference type="AlphaFoldDB" id="A0A024EFZ6"/>
<dbReference type="Proteomes" id="UP000026913">
    <property type="component" value="Chromosome"/>
</dbReference>
<evidence type="ECO:0000313" key="1">
    <source>
        <dbReference type="EMBL" id="AHZ71541.1"/>
    </source>
</evidence>